<dbReference type="AlphaFoldDB" id="A0A6A6XBH6"/>
<evidence type="ECO:0000313" key="6">
    <source>
        <dbReference type="Proteomes" id="UP000799757"/>
    </source>
</evidence>
<dbReference type="SUPFAM" id="SSF49417">
    <property type="entry name" value="p53-like transcription factors"/>
    <property type="match status" value="1"/>
</dbReference>
<feature type="domain" description="NDT80" evidence="4">
    <location>
        <begin position="1"/>
        <end position="214"/>
    </location>
</feature>
<dbReference type="InterPro" id="IPR008967">
    <property type="entry name" value="p53-like_TF_DNA-bd_sf"/>
</dbReference>
<dbReference type="InterPro" id="IPR024061">
    <property type="entry name" value="NDT80_DNA-bd_dom"/>
</dbReference>
<dbReference type="GO" id="GO:0003700">
    <property type="term" value="F:DNA-binding transcription factor activity"/>
    <property type="evidence" value="ECO:0007669"/>
    <property type="project" value="UniProtKB-UniRule"/>
</dbReference>
<evidence type="ECO:0000259" key="4">
    <source>
        <dbReference type="PROSITE" id="PS51517"/>
    </source>
</evidence>
<dbReference type="GO" id="GO:0003677">
    <property type="term" value="F:DNA binding"/>
    <property type="evidence" value="ECO:0007669"/>
    <property type="project" value="UniProtKB-KW"/>
</dbReference>
<feature type="DNA-binding region" description="NDT80" evidence="2">
    <location>
        <begin position="1"/>
        <end position="214"/>
    </location>
</feature>
<evidence type="ECO:0000256" key="1">
    <source>
        <dbReference type="ARBA" id="ARBA00023125"/>
    </source>
</evidence>
<dbReference type="OrthoDB" id="2288358at2759"/>
<evidence type="ECO:0000256" key="3">
    <source>
        <dbReference type="SAM" id="MobiDB-lite"/>
    </source>
</evidence>
<feature type="compositionally biased region" description="Polar residues" evidence="3">
    <location>
        <begin position="220"/>
        <end position="229"/>
    </location>
</feature>
<evidence type="ECO:0000313" key="5">
    <source>
        <dbReference type="EMBL" id="KAF2793265.1"/>
    </source>
</evidence>
<protein>
    <submittedName>
        <fullName evidence="5">p53-like transcription factor</fullName>
    </submittedName>
</protein>
<dbReference type="InterPro" id="IPR052605">
    <property type="entry name" value="Fungal_trans_regulator"/>
</dbReference>
<dbReference type="Proteomes" id="UP000799757">
    <property type="component" value="Unassembled WGS sequence"/>
</dbReference>
<keyword evidence="1 2" id="KW-0238">DNA-binding</keyword>
<sequence length="252" mass="28954">MPPYGSQCGEPIGEPLFQPQKSWYIITCRGMKVTPTISAEIRGRFYDTSDLKWDTYRQNFFAVQAAYKLDPWITNSELYLHQGSGQELKQINSMAVSLTATDRSGRKNIELVQFVPGRKKLAPMIPKKELLKPMPADKYDDPKYQQFFDRIQFRYSTPNNREDRSQGYYSLVVTLWANVRSPRDANPIWIKIGARFSYPIIVYGRPLAYYQKHCPTNTDTVRGSDSYSFGSPGHPVPESMGELPRSQEKNGM</sequence>
<dbReference type="PANTHER" id="PTHR35144:SF2">
    <property type="entry name" value="MEIOSIS-SPECIFIC TRANSCRIPTION FACTOR NDT80"/>
    <property type="match status" value="1"/>
</dbReference>
<evidence type="ECO:0000256" key="2">
    <source>
        <dbReference type="PROSITE-ProRule" id="PRU00850"/>
    </source>
</evidence>
<feature type="non-terminal residue" evidence="5">
    <location>
        <position position="252"/>
    </location>
</feature>
<dbReference type="EMBL" id="MU001935">
    <property type="protein sequence ID" value="KAF2793265.1"/>
    <property type="molecule type" value="Genomic_DNA"/>
</dbReference>
<dbReference type="Pfam" id="PF05224">
    <property type="entry name" value="NDT80_PhoG"/>
    <property type="match status" value="1"/>
</dbReference>
<gene>
    <name evidence="5" type="ORF">K505DRAFT_244812</name>
</gene>
<dbReference type="Gene3D" id="2.60.40.1390">
    <property type="entry name" value="NDT80 DNA-binding domain"/>
    <property type="match status" value="1"/>
</dbReference>
<dbReference type="PANTHER" id="PTHR35144">
    <property type="entry name" value="MEIOSIS-SPECIFIC TRANSCRIPTION FACTOR NDT80"/>
    <property type="match status" value="1"/>
</dbReference>
<dbReference type="GO" id="GO:0051321">
    <property type="term" value="P:meiotic cell cycle"/>
    <property type="evidence" value="ECO:0007669"/>
    <property type="project" value="TreeGrafter"/>
</dbReference>
<proteinExistence type="predicted"/>
<dbReference type="PROSITE" id="PS51517">
    <property type="entry name" value="NDT80"/>
    <property type="match status" value="1"/>
</dbReference>
<reference evidence="5" key="1">
    <citation type="journal article" date="2020" name="Stud. Mycol.">
        <title>101 Dothideomycetes genomes: a test case for predicting lifestyles and emergence of pathogens.</title>
        <authorList>
            <person name="Haridas S."/>
            <person name="Albert R."/>
            <person name="Binder M."/>
            <person name="Bloem J."/>
            <person name="Labutti K."/>
            <person name="Salamov A."/>
            <person name="Andreopoulos B."/>
            <person name="Baker S."/>
            <person name="Barry K."/>
            <person name="Bills G."/>
            <person name="Bluhm B."/>
            <person name="Cannon C."/>
            <person name="Castanera R."/>
            <person name="Culley D."/>
            <person name="Daum C."/>
            <person name="Ezra D."/>
            <person name="Gonzalez J."/>
            <person name="Henrissat B."/>
            <person name="Kuo A."/>
            <person name="Liang C."/>
            <person name="Lipzen A."/>
            <person name="Lutzoni F."/>
            <person name="Magnuson J."/>
            <person name="Mondo S."/>
            <person name="Nolan M."/>
            <person name="Ohm R."/>
            <person name="Pangilinan J."/>
            <person name="Park H.-J."/>
            <person name="Ramirez L."/>
            <person name="Alfaro M."/>
            <person name="Sun H."/>
            <person name="Tritt A."/>
            <person name="Yoshinaga Y."/>
            <person name="Zwiers L.-H."/>
            <person name="Turgeon B."/>
            <person name="Goodwin S."/>
            <person name="Spatafora J."/>
            <person name="Crous P."/>
            <person name="Grigoriev I."/>
        </authorList>
    </citation>
    <scope>NUCLEOTIDE SEQUENCE</scope>
    <source>
        <strain evidence="5">CBS 109.77</strain>
    </source>
</reference>
<keyword evidence="6" id="KW-1185">Reference proteome</keyword>
<dbReference type="GO" id="GO:0000228">
    <property type="term" value="C:nuclear chromosome"/>
    <property type="evidence" value="ECO:0007669"/>
    <property type="project" value="TreeGrafter"/>
</dbReference>
<accession>A0A6A6XBH6</accession>
<dbReference type="InterPro" id="IPR037141">
    <property type="entry name" value="NDT80_DNA-bd_dom_sf"/>
</dbReference>
<feature type="region of interest" description="Disordered" evidence="3">
    <location>
        <begin position="220"/>
        <end position="252"/>
    </location>
</feature>
<dbReference type="GO" id="GO:0045944">
    <property type="term" value="P:positive regulation of transcription by RNA polymerase II"/>
    <property type="evidence" value="ECO:0007669"/>
    <property type="project" value="TreeGrafter"/>
</dbReference>
<name>A0A6A6XBH6_9PLEO</name>
<organism evidence="5 6">
    <name type="scientific">Melanomma pulvis-pyrius CBS 109.77</name>
    <dbReference type="NCBI Taxonomy" id="1314802"/>
    <lineage>
        <taxon>Eukaryota</taxon>
        <taxon>Fungi</taxon>
        <taxon>Dikarya</taxon>
        <taxon>Ascomycota</taxon>
        <taxon>Pezizomycotina</taxon>
        <taxon>Dothideomycetes</taxon>
        <taxon>Pleosporomycetidae</taxon>
        <taxon>Pleosporales</taxon>
        <taxon>Melanommataceae</taxon>
        <taxon>Melanomma</taxon>
    </lineage>
</organism>